<comment type="caution">
    <text evidence="2">The sequence shown here is derived from an EMBL/GenBank/DDBJ whole genome shotgun (WGS) entry which is preliminary data.</text>
</comment>
<dbReference type="Proteomes" id="UP000320876">
    <property type="component" value="Unassembled WGS sequence"/>
</dbReference>
<accession>A0A542DE86</accession>
<organism evidence="2 3">
    <name type="scientific">Amycolatopsis cihanbeyliensis</name>
    <dbReference type="NCBI Taxonomy" id="1128664"/>
    <lineage>
        <taxon>Bacteria</taxon>
        <taxon>Bacillati</taxon>
        <taxon>Actinomycetota</taxon>
        <taxon>Actinomycetes</taxon>
        <taxon>Pseudonocardiales</taxon>
        <taxon>Pseudonocardiaceae</taxon>
        <taxon>Amycolatopsis</taxon>
    </lineage>
</organism>
<name>A0A542DE86_AMYCI</name>
<evidence type="ECO:0000313" key="2">
    <source>
        <dbReference type="EMBL" id="TQJ01384.1"/>
    </source>
</evidence>
<gene>
    <name evidence="2" type="ORF">FB471_1062</name>
</gene>
<evidence type="ECO:0000313" key="3">
    <source>
        <dbReference type="Proteomes" id="UP000320876"/>
    </source>
</evidence>
<dbReference type="InterPro" id="IPR007278">
    <property type="entry name" value="DUF397"/>
</dbReference>
<sequence>MSTPIPAGTTWRTSTRSQGNGACVEVAASSRLVAVRDTKNRNGGHLTLTRSAFDAFLDTMRERAQHLS</sequence>
<keyword evidence="3" id="KW-1185">Reference proteome</keyword>
<dbReference type="AlphaFoldDB" id="A0A542DE86"/>
<protein>
    <submittedName>
        <fullName evidence="2">Uncharacterized protein DUF397</fullName>
    </submittedName>
</protein>
<dbReference type="Pfam" id="PF04149">
    <property type="entry name" value="DUF397"/>
    <property type="match status" value="1"/>
</dbReference>
<dbReference type="EMBL" id="VFML01000001">
    <property type="protein sequence ID" value="TQJ01384.1"/>
    <property type="molecule type" value="Genomic_DNA"/>
</dbReference>
<proteinExistence type="predicted"/>
<feature type="domain" description="DUF397" evidence="1">
    <location>
        <begin position="10"/>
        <end position="60"/>
    </location>
</feature>
<reference evidence="2 3" key="1">
    <citation type="submission" date="2019-06" db="EMBL/GenBank/DDBJ databases">
        <title>Sequencing the genomes of 1000 actinobacteria strains.</title>
        <authorList>
            <person name="Klenk H.-P."/>
        </authorList>
    </citation>
    <scope>NUCLEOTIDE SEQUENCE [LARGE SCALE GENOMIC DNA]</scope>
    <source>
        <strain evidence="2 3">DSM 45679</strain>
    </source>
</reference>
<evidence type="ECO:0000259" key="1">
    <source>
        <dbReference type="Pfam" id="PF04149"/>
    </source>
</evidence>